<evidence type="ECO:0000313" key="4">
    <source>
        <dbReference type="Proteomes" id="UP000752814"/>
    </source>
</evidence>
<dbReference type="Pfam" id="PF04023">
    <property type="entry name" value="FeoA"/>
    <property type="match status" value="1"/>
</dbReference>
<evidence type="ECO:0000259" key="2">
    <source>
        <dbReference type="SMART" id="SM00899"/>
    </source>
</evidence>
<dbReference type="PANTHER" id="PTHR43151:SF1">
    <property type="entry name" value="SSR2333 PROTEIN"/>
    <property type="match status" value="1"/>
</dbReference>
<evidence type="ECO:0000313" key="3">
    <source>
        <dbReference type="EMBL" id="TQS84408.1"/>
    </source>
</evidence>
<sequence>MLLSMAGSGESVEIKKISGKDKTRGHLASMGFIEGEKITVVSEMAGGLILDIKGTRIAIDRGMANRIVCEGVA</sequence>
<dbReference type="InterPro" id="IPR038157">
    <property type="entry name" value="FeoA_core_dom"/>
</dbReference>
<dbReference type="Proteomes" id="UP000752814">
    <property type="component" value="Unassembled WGS sequence"/>
</dbReference>
<dbReference type="Gene3D" id="2.30.30.90">
    <property type="match status" value="1"/>
</dbReference>
<dbReference type="EMBL" id="LVVT01000002">
    <property type="protein sequence ID" value="TQS84408.1"/>
    <property type="molecule type" value="Genomic_DNA"/>
</dbReference>
<dbReference type="SMART" id="SM00899">
    <property type="entry name" value="FeoA"/>
    <property type="match status" value="1"/>
</dbReference>
<keyword evidence="1" id="KW-0408">Iron</keyword>
<dbReference type="InterPro" id="IPR008988">
    <property type="entry name" value="Transcriptional_repressor_C"/>
</dbReference>
<protein>
    <submittedName>
        <fullName evidence="3">Iron transporter FeoA</fullName>
    </submittedName>
</protein>
<dbReference type="PANTHER" id="PTHR43151">
    <property type="entry name" value="FEOA FAMILY PROTEIN"/>
    <property type="match status" value="1"/>
</dbReference>
<dbReference type="InterPro" id="IPR007167">
    <property type="entry name" value="Fe-transptr_FeoA-like"/>
</dbReference>
<accession>A0A8J8PEN3</accession>
<organism evidence="3 4">
    <name type="scientific">Candidatus Methanomassiliicoccus intestinalis</name>
    <dbReference type="NCBI Taxonomy" id="1406512"/>
    <lineage>
        <taxon>Archaea</taxon>
        <taxon>Methanobacteriati</taxon>
        <taxon>Thermoplasmatota</taxon>
        <taxon>Thermoplasmata</taxon>
        <taxon>Methanomassiliicoccales</taxon>
        <taxon>Methanomassiliicoccaceae</taxon>
        <taxon>Methanomassiliicoccus</taxon>
    </lineage>
</organism>
<evidence type="ECO:0000256" key="1">
    <source>
        <dbReference type="ARBA" id="ARBA00023004"/>
    </source>
</evidence>
<dbReference type="AlphaFoldDB" id="A0A8J8PEN3"/>
<gene>
    <name evidence="3" type="ORF">A3207_05490</name>
</gene>
<dbReference type="RefSeq" id="WP_400195269.1">
    <property type="nucleotide sequence ID" value="NZ_CAYAYE010000008.1"/>
</dbReference>
<dbReference type="InterPro" id="IPR053184">
    <property type="entry name" value="FeoA-like"/>
</dbReference>
<name>A0A8J8PEN3_9ARCH</name>
<reference evidence="3" key="1">
    <citation type="submission" date="2016-03" db="EMBL/GenBank/DDBJ databases">
        <authorList>
            <person name="Borrel G."/>
            <person name="Mccann A."/>
            <person name="O'Toole P.W."/>
        </authorList>
    </citation>
    <scope>NUCLEOTIDE SEQUENCE</scope>
    <source>
        <strain evidence="3">183</strain>
    </source>
</reference>
<comment type="caution">
    <text evidence="3">The sequence shown here is derived from an EMBL/GenBank/DDBJ whole genome shotgun (WGS) entry which is preliminary data.</text>
</comment>
<dbReference type="GO" id="GO:0046914">
    <property type="term" value="F:transition metal ion binding"/>
    <property type="evidence" value="ECO:0007669"/>
    <property type="project" value="InterPro"/>
</dbReference>
<feature type="domain" description="Ferrous iron transporter FeoA-like" evidence="2">
    <location>
        <begin position="1"/>
        <end position="71"/>
    </location>
</feature>
<proteinExistence type="predicted"/>
<dbReference type="SUPFAM" id="SSF50037">
    <property type="entry name" value="C-terminal domain of transcriptional repressors"/>
    <property type="match status" value="1"/>
</dbReference>